<dbReference type="InterPro" id="IPR000326">
    <property type="entry name" value="PAP2/HPO"/>
</dbReference>
<comment type="caution">
    <text evidence="13">The sequence shown here is derived from an EMBL/GenBank/DDBJ whole genome shotgun (WGS) entry which is preliminary data.</text>
</comment>
<comment type="similarity">
    <text evidence="3">Belongs to the glucose-6-phosphatase family.</text>
</comment>
<evidence type="ECO:0000313" key="14">
    <source>
        <dbReference type="Proteomes" id="UP000018936"/>
    </source>
</evidence>
<dbReference type="GO" id="GO:0006094">
    <property type="term" value="P:gluconeogenesis"/>
    <property type="evidence" value="ECO:0007669"/>
    <property type="project" value="UniProtKB-KW"/>
</dbReference>
<dbReference type="Pfam" id="PF01569">
    <property type="entry name" value="PAP2"/>
    <property type="match status" value="1"/>
</dbReference>
<dbReference type="OrthoDB" id="6416209at2759"/>
<reference evidence="13 14" key="1">
    <citation type="journal article" date="2013" name="Proc. Natl. Acad. Sci. U.S.A.">
        <title>The king cobra genome reveals dynamic gene evolution and adaptation in the snake venom system.</title>
        <authorList>
            <person name="Vonk F.J."/>
            <person name="Casewell N.R."/>
            <person name="Henkel C.V."/>
            <person name="Heimberg A.M."/>
            <person name="Jansen H.J."/>
            <person name="McCleary R.J."/>
            <person name="Kerkkamp H.M."/>
            <person name="Vos R.A."/>
            <person name="Guerreiro I."/>
            <person name="Calvete J.J."/>
            <person name="Wuster W."/>
            <person name="Woods A.E."/>
            <person name="Logan J.M."/>
            <person name="Harrison R.A."/>
            <person name="Castoe T.A."/>
            <person name="de Koning A.P."/>
            <person name="Pollock D.D."/>
            <person name="Yandell M."/>
            <person name="Calderon D."/>
            <person name="Renjifo C."/>
            <person name="Currier R.B."/>
            <person name="Salgado D."/>
            <person name="Pla D."/>
            <person name="Sanz L."/>
            <person name="Hyder A.S."/>
            <person name="Ribeiro J.M."/>
            <person name="Arntzen J.W."/>
            <person name="van den Thillart G.E."/>
            <person name="Boetzer M."/>
            <person name="Pirovano W."/>
            <person name="Dirks R.P."/>
            <person name="Spaink H.P."/>
            <person name="Duboule D."/>
            <person name="McGlinn E."/>
            <person name="Kini R.M."/>
            <person name="Richardson M.K."/>
        </authorList>
    </citation>
    <scope>NUCLEOTIDE SEQUENCE</scope>
    <source>
        <tissue evidence="13">Blood</tissue>
    </source>
</reference>
<keyword evidence="5" id="KW-0312">Gluconeogenesis</keyword>
<evidence type="ECO:0000256" key="6">
    <source>
        <dbReference type="ARBA" id="ARBA00022692"/>
    </source>
</evidence>
<evidence type="ECO:0000256" key="11">
    <source>
        <dbReference type="SAM" id="Phobius"/>
    </source>
</evidence>
<evidence type="ECO:0000256" key="8">
    <source>
        <dbReference type="ARBA" id="ARBA00022824"/>
    </source>
</evidence>
<gene>
    <name evidence="13" type="primary">G6pc3</name>
    <name evidence="13" type="ORF">L345_00196</name>
</gene>
<evidence type="ECO:0000256" key="3">
    <source>
        <dbReference type="ARBA" id="ARBA00009266"/>
    </source>
</evidence>
<evidence type="ECO:0000256" key="4">
    <source>
        <dbReference type="ARBA" id="ARBA00012634"/>
    </source>
</evidence>
<dbReference type="GO" id="GO:0051156">
    <property type="term" value="P:glucose 6-phosphate metabolic process"/>
    <property type="evidence" value="ECO:0007669"/>
    <property type="project" value="TreeGrafter"/>
</dbReference>
<comment type="pathway">
    <text evidence="2">Carbohydrate biosynthesis; gluconeogenesis.</text>
</comment>
<proteinExistence type="inferred from homology"/>
<evidence type="ECO:0000256" key="5">
    <source>
        <dbReference type="ARBA" id="ARBA00022432"/>
    </source>
</evidence>
<keyword evidence="6 11" id="KW-0812">Transmembrane</keyword>
<keyword evidence="14" id="KW-1185">Reference proteome</keyword>
<sequence>MVTTACSFPDISRLQTFTTMDIFYTSGVQFAETLQSALPGLEDFWLWVTFFGDPKCIFIIYFPLAYFLLDKKIGLTVLWLGLISEWLNLMSKWLLFGERPFWWISESGFSKKKEIFLHQFPSSCETGPGSPSGHCMITGAALWPIVSILARQIAQNSKRSMKLATKWCENPKWIRMDTYPFASLCRDTATVLGLGLTFHSSSYTQLKLEKLSWLQRGWCAVLSLVTLYFLSSIAQPQGVALWYGLNFVKYASFPWI</sequence>
<name>V8PHW4_OPHHA</name>
<dbReference type="AlphaFoldDB" id="V8PHW4"/>
<feature type="transmembrane region" description="Helical" evidence="11">
    <location>
        <begin position="217"/>
        <end position="234"/>
    </location>
</feature>
<accession>V8PHW4</accession>
<comment type="subcellular location">
    <subcellularLocation>
        <location evidence="1">Endoplasmic reticulum membrane</location>
        <topology evidence="1">Multi-pass membrane protein</topology>
    </subcellularLocation>
</comment>
<evidence type="ECO:0000256" key="1">
    <source>
        <dbReference type="ARBA" id="ARBA00004477"/>
    </source>
</evidence>
<protein>
    <recommendedName>
        <fullName evidence="4">glucose-6-phosphatase</fullName>
        <ecNumber evidence="4">3.1.3.9</ecNumber>
    </recommendedName>
</protein>
<evidence type="ECO:0000259" key="12">
    <source>
        <dbReference type="Pfam" id="PF01569"/>
    </source>
</evidence>
<keyword evidence="9 11" id="KW-1133">Transmembrane helix</keyword>
<dbReference type="GO" id="GO:0004346">
    <property type="term" value="F:glucose-6-phosphatase activity"/>
    <property type="evidence" value="ECO:0007669"/>
    <property type="project" value="UniProtKB-EC"/>
</dbReference>
<dbReference type="InterPro" id="IPR036938">
    <property type="entry name" value="PAP2/HPO_sf"/>
</dbReference>
<organism evidence="13 14">
    <name type="scientific">Ophiophagus hannah</name>
    <name type="common">King cobra</name>
    <name type="synonym">Naja hannah</name>
    <dbReference type="NCBI Taxonomy" id="8665"/>
    <lineage>
        <taxon>Eukaryota</taxon>
        <taxon>Metazoa</taxon>
        <taxon>Chordata</taxon>
        <taxon>Craniata</taxon>
        <taxon>Vertebrata</taxon>
        <taxon>Euteleostomi</taxon>
        <taxon>Lepidosauria</taxon>
        <taxon>Squamata</taxon>
        <taxon>Bifurcata</taxon>
        <taxon>Unidentata</taxon>
        <taxon>Episquamata</taxon>
        <taxon>Toxicofera</taxon>
        <taxon>Serpentes</taxon>
        <taxon>Colubroidea</taxon>
        <taxon>Elapidae</taxon>
        <taxon>Elapinae</taxon>
        <taxon>Ophiophagus</taxon>
    </lineage>
</organism>
<dbReference type="EC" id="3.1.3.9" evidence="4"/>
<evidence type="ECO:0000256" key="7">
    <source>
        <dbReference type="ARBA" id="ARBA00022801"/>
    </source>
</evidence>
<evidence type="ECO:0000256" key="9">
    <source>
        <dbReference type="ARBA" id="ARBA00022989"/>
    </source>
</evidence>
<dbReference type="GO" id="GO:0005789">
    <property type="term" value="C:endoplasmic reticulum membrane"/>
    <property type="evidence" value="ECO:0007669"/>
    <property type="project" value="UniProtKB-SubCell"/>
</dbReference>
<dbReference type="SUPFAM" id="SSF48317">
    <property type="entry name" value="Acid phosphatase/Vanadium-dependent haloperoxidase"/>
    <property type="match status" value="1"/>
</dbReference>
<dbReference type="EMBL" id="AZIM01000018">
    <property type="protein sequence ID" value="ETE73945.1"/>
    <property type="molecule type" value="Genomic_DNA"/>
</dbReference>
<evidence type="ECO:0000256" key="2">
    <source>
        <dbReference type="ARBA" id="ARBA00004742"/>
    </source>
</evidence>
<dbReference type="Proteomes" id="UP000018936">
    <property type="component" value="Unassembled WGS sequence"/>
</dbReference>
<dbReference type="PANTHER" id="PTHR12591:SF2">
    <property type="entry name" value="GLUCOSE-6-PHOSPHATASE 3"/>
    <property type="match status" value="1"/>
</dbReference>
<keyword evidence="8" id="KW-0256">Endoplasmic reticulum</keyword>
<dbReference type="PANTHER" id="PTHR12591">
    <property type="entry name" value="GLUCOSE-6-PHOSPHATASE"/>
    <property type="match status" value="1"/>
</dbReference>
<evidence type="ECO:0000256" key="10">
    <source>
        <dbReference type="ARBA" id="ARBA00023136"/>
    </source>
</evidence>
<evidence type="ECO:0000313" key="13">
    <source>
        <dbReference type="EMBL" id="ETE73945.1"/>
    </source>
</evidence>
<keyword evidence="7" id="KW-0378">Hydrolase</keyword>
<keyword evidence="10 11" id="KW-0472">Membrane</keyword>
<feature type="transmembrane region" description="Helical" evidence="11">
    <location>
        <begin position="44"/>
        <end position="69"/>
    </location>
</feature>
<feature type="domain" description="Phosphatidic acid phosphatase type 2/haloperoxidase" evidence="12">
    <location>
        <begin position="77"/>
        <end position="171"/>
    </location>
</feature>
<feature type="non-terminal residue" evidence="13">
    <location>
        <position position="1"/>
    </location>
</feature>
<feature type="non-terminal residue" evidence="13">
    <location>
        <position position="256"/>
    </location>
</feature>